<keyword evidence="2" id="KW-0378">Hydrolase</keyword>
<dbReference type="GO" id="GO:0008270">
    <property type="term" value="F:zinc ion binding"/>
    <property type="evidence" value="ECO:0007669"/>
    <property type="project" value="InterPro"/>
</dbReference>
<comment type="caution">
    <text evidence="2">The sequence shown here is derived from an EMBL/GenBank/DDBJ whole genome shotgun (WGS) entry which is preliminary data.</text>
</comment>
<keyword evidence="2" id="KW-0540">Nuclease</keyword>
<dbReference type="InterPro" id="IPR003615">
    <property type="entry name" value="HNH_nuc"/>
</dbReference>
<dbReference type="GO" id="GO:0003676">
    <property type="term" value="F:nucleic acid binding"/>
    <property type="evidence" value="ECO:0007669"/>
    <property type="project" value="InterPro"/>
</dbReference>
<dbReference type="SMART" id="SM00507">
    <property type="entry name" value="HNHc"/>
    <property type="match status" value="1"/>
</dbReference>
<accession>A0A849CC12</accession>
<dbReference type="AlphaFoldDB" id="A0A849CC12"/>
<sequence length="118" mass="13199">MQVLKRDGYRCVVCGRKAKDHIDIELHVHHLIPWRMDGPTTEENLVTLCGTCHKGLSPDYEPQLRELAGLPGRAGPVIGAGNAEFDEEVTRYRQHVRDFLNRVEGSDGANPSPRGIEQ</sequence>
<dbReference type="GO" id="GO:0004519">
    <property type="term" value="F:endonuclease activity"/>
    <property type="evidence" value="ECO:0007669"/>
    <property type="project" value="UniProtKB-KW"/>
</dbReference>
<organism evidence="2 3">
    <name type="scientific">Nocardia uniformis</name>
    <dbReference type="NCBI Taxonomy" id="53432"/>
    <lineage>
        <taxon>Bacteria</taxon>
        <taxon>Bacillati</taxon>
        <taxon>Actinomycetota</taxon>
        <taxon>Actinomycetes</taxon>
        <taxon>Mycobacteriales</taxon>
        <taxon>Nocardiaceae</taxon>
        <taxon>Nocardia</taxon>
    </lineage>
</organism>
<evidence type="ECO:0000259" key="1">
    <source>
        <dbReference type="SMART" id="SM00507"/>
    </source>
</evidence>
<dbReference type="Pfam" id="PF01844">
    <property type="entry name" value="HNH"/>
    <property type="match status" value="1"/>
</dbReference>
<keyword evidence="2" id="KW-0255">Endonuclease</keyword>
<evidence type="ECO:0000313" key="3">
    <source>
        <dbReference type="Proteomes" id="UP000586827"/>
    </source>
</evidence>
<dbReference type="Proteomes" id="UP000586827">
    <property type="component" value="Unassembled WGS sequence"/>
</dbReference>
<feature type="domain" description="HNH nuclease" evidence="1">
    <location>
        <begin position="2"/>
        <end position="54"/>
    </location>
</feature>
<dbReference type="CDD" id="cd00085">
    <property type="entry name" value="HNHc"/>
    <property type="match status" value="1"/>
</dbReference>
<dbReference type="InterPro" id="IPR002711">
    <property type="entry name" value="HNH"/>
</dbReference>
<keyword evidence="3" id="KW-1185">Reference proteome</keyword>
<reference evidence="2 3" key="1">
    <citation type="submission" date="2020-05" db="EMBL/GenBank/DDBJ databases">
        <title>MicrobeNet Type strains.</title>
        <authorList>
            <person name="Nicholson A.C."/>
        </authorList>
    </citation>
    <scope>NUCLEOTIDE SEQUENCE [LARGE SCALE GENOMIC DNA]</scope>
    <source>
        <strain evidence="2 3">JCM 3224</strain>
    </source>
</reference>
<dbReference type="EMBL" id="JABELX010000007">
    <property type="protein sequence ID" value="NNH72479.1"/>
    <property type="molecule type" value="Genomic_DNA"/>
</dbReference>
<evidence type="ECO:0000313" key="2">
    <source>
        <dbReference type="EMBL" id="NNH72479.1"/>
    </source>
</evidence>
<proteinExistence type="predicted"/>
<gene>
    <name evidence="2" type="ORF">HLB23_21900</name>
</gene>
<protein>
    <submittedName>
        <fullName evidence="2">HNH endonuclease</fullName>
    </submittedName>
</protein>
<dbReference type="Gene3D" id="1.10.30.50">
    <property type="match status" value="1"/>
</dbReference>
<name>A0A849CC12_9NOCA</name>